<feature type="transmembrane region" description="Helical" evidence="1">
    <location>
        <begin position="112"/>
        <end position="131"/>
    </location>
</feature>
<name>A0A0G1QWC2_9BACT</name>
<reference evidence="2 3" key="1">
    <citation type="journal article" date="2015" name="Nature">
        <title>rRNA introns, odd ribosomes, and small enigmatic genomes across a large radiation of phyla.</title>
        <authorList>
            <person name="Brown C.T."/>
            <person name="Hug L.A."/>
            <person name="Thomas B.C."/>
            <person name="Sharon I."/>
            <person name="Castelle C.J."/>
            <person name="Singh A."/>
            <person name="Wilkins M.J."/>
            <person name="Williams K.H."/>
            <person name="Banfield J.F."/>
        </authorList>
    </citation>
    <scope>NUCLEOTIDE SEQUENCE [LARGE SCALE GENOMIC DNA]</scope>
</reference>
<proteinExistence type="predicted"/>
<protein>
    <submittedName>
        <fullName evidence="2">Uncharacterized protein</fullName>
    </submittedName>
</protein>
<feature type="transmembrane region" description="Helical" evidence="1">
    <location>
        <begin position="85"/>
        <end position="106"/>
    </location>
</feature>
<organism evidence="2 3">
    <name type="scientific">Candidatus Magasanikbacteria bacterium GW2011_GWC2_45_8</name>
    <dbReference type="NCBI Taxonomy" id="1619050"/>
    <lineage>
        <taxon>Bacteria</taxon>
        <taxon>Candidatus Magasanikiibacteriota</taxon>
    </lineage>
</organism>
<keyword evidence="1" id="KW-0812">Transmembrane</keyword>
<evidence type="ECO:0000313" key="3">
    <source>
        <dbReference type="Proteomes" id="UP000034911"/>
    </source>
</evidence>
<feature type="transmembrane region" description="Helical" evidence="1">
    <location>
        <begin position="12"/>
        <end position="30"/>
    </location>
</feature>
<feature type="transmembrane region" description="Helical" evidence="1">
    <location>
        <begin position="186"/>
        <end position="204"/>
    </location>
</feature>
<evidence type="ECO:0000313" key="2">
    <source>
        <dbReference type="EMBL" id="KKU12980.1"/>
    </source>
</evidence>
<evidence type="ECO:0000256" key="1">
    <source>
        <dbReference type="SAM" id="Phobius"/>
    </source>
</evidence>
<gene>
    <name evidence="2" type="ORF">UX20_C0035G0002</name>
</gene>
<accession>A0A0G1QWC2</accession>
<dbReference type="Proteomes" id="UP000034911">
    <property type="component" value="Unassembled WGS sequence"/>
</dbReference>
<feature type="transmembrane region" description="Helical" evidence="1">
    <location>
        <begin position="50"/>
        <end position="73"/>
    </location>
</feature>
<comment type="caution">
    <text evidence="2">The sequence shown here is derived from an EMBL/GenBank/DDBJ whole genome shotgun (WGS) entry which is preliminary data.</text>
</comment>
<dbReference type="AlphaFoldDB" id="A0A0G1QWC2"/>
<sequence>MRVKESFFKSQIIPLVLTVVVCAGLVFALWGEIHALNIFTSSDISLKVFWIDILIGLTIYLKTSIDFAIYIGNLMSKNSGWKSRVAIEIGTALGNAAGTMVILLVWTFFKEIRWLLALMIALAALVLFKLAEGGLEHAKVEDARYPRWFKKTVSLFERVLDRVNALFAPVLRFILPDLRVRVGAPLRFWPLLALSFTIPFILGLDDFAGYVPLFNIVNVFGFAIGVFVGHMILNILLYLSPSYTIRAVKNPVISFLGSVAFVGLGVWGLVEVAHLIGI</sequence>
<dbReference type="EMBL" id="LCLH01000035">
    <property type="protein sequence ID" value="KKU12980.1"/>
    <property type="molecule type" value="Genomic_DNA"/>
</dbReference>
<feature type="transmembrane region" description="Helical" evidence="1">
    <location>
        <begin position="251"/>
        <end position="270"/>
    </location>
</feature>
<keyword evidence="1" id="KW-1133">Transmembrane helix</keyword>
<keyword evidence="1" id="KW-0472">Membrane</keyword>
<dbReference type="STRING" id="1619050.UX20_C0035G0002"/>
<feature type="transmembrane region" description="Helical" evidence="1">
    <location>
        <begin position="216"/>
        <end position="239"/>
    </location>
</feature>